<feature type="compositionally biased region" description="Basic and acidic residues" evidence="1">
    <location>
        <begin position="1"/>
        <end position="12"/>
    </location>
</feature>
<feature type="region of interest" description="Disordered" evidence="1">
    <location>
        <begin position="1"/>
        <end position="37"/>
    </location>
</feature>
<dbReference type="EMBL" id="OZ035838">
    <property type="protein sequence ID" value="CAL1584047.1"/>
    <property type="molecule type" value="Genomic_DNA"/>
</dbReference>
<dbReference type="AlphaFoldDB" id="A0AAV2K7E5"/>
<proteinExistence type="predicted"/>
<keyword evidence="3" id="KW-1185">Reference proteome</keyword>
<gene>
    <name evidence="2" type="ORF">KC01_LOCUS14439</name>
</gene>
<reference evidence="2 3" key="1">
    <citation type="submission" date="2024-04" db="EMBL/GenBank/DDBJ databases">
        <authorList>
            <person name="Waldvogel A.-M."/>
            <person name="Schoenle A."/>
        </authorList>
    </citation>
    <scope>NUCLEOTIDE SEQUENCE [LARGE SCALE GENOMIC DNA]</scope>
</reference>
<evidence type="ECO:0000256" key="1">
    <source>
        <dbReference type="SAM" id="MobiDB-lite"/>
    </source>
</evidence>
<accession>A0AAV2K7E5</accession>
<evidence type="ECO:0000313" key="2">
    <source>
        <dbReference type="EMBL" id="CAL1584047.1"/>
    </source>
</evidence>
<evidence type="ECO:0000313" key="3">
    <source>
        <dbReference type="Proteomes" id="UP001497482"/>
    </source>
</evidence>
<protein>
    <submittedName>
        <fullName evidence="2">Uncharacterized protein</fullName>
    </submittedName>
</protein>
<sequence length="91" mass="10291">MRPIESRGERHGPSSSPRVSDSHRAHPNRNVIASSSSSCSFSVRWPSFHSHPVSCGRSAFQRWSRQLRFFSRVGGSERNEPKLCHCQRAEG</sequence>
<name>A0AAV2K7E5_KNICA</name>
<organism evidence="2 3">
    <name type="scientific">Knipowitschia caucasica</name>
    <name type="common">Caucasian dwarf goby</name>
    <name type="synonym">Pomatoschistus caucasicus</name>
    <dbReference type="NCBI Taxonomy" id="637954"/>
    <lineage>
        <taxon>Eukaryota</taxon>
        <taxon>Metazoa</taxon>
        <taxon>Chordata</taxon>
        <taxon>Craniata</taxon>
        <taxon>Vertebrata</taxon>
        <taxon>Euteleostomi</taxon>
        <taxon>Actinopterygii</taxon>
        <taxon>Neopterygii</taxon>
        <taxon>Teleostei</taxon>
        <taxon>Neoteleostei</taxon>
        <taxon>Acanthomorphata</taxon>
        <taxon>Gobiaria</taxon>
        <taxon>Gobiiformes</taxon>
        <taxon>Gobioidei</taxon>
        <taxon>Gobiidae</taxon>
        <taxon>Gobiinae</taxon>
        <taxon>Knipowitschia</taxon>
    </lineage>
</organism>
<dbReference type="Proteomes" id="UP001497482">
    <property type="component" value="Chromosome 16"/>
</dbReference>